<evidence type="ECO:0000313" key="2">
    <source>
        <dbReference type="EMBL" id="GGH85162.1"/>
    </source>
</evidence>
<dbReference type="InterPro" id="IPR009057">
    <property type="entry name" value="Homeodomain-like_sf"/>
</dbReference>
<reference evidence="2" key="2">
    <citation type="submission" date="2020-09" db="EMBL/GenBank/DDBJ databases">
        <authorList>
            <person name="Sun Q."/>
            <person name="Zhou Y."/>
        </authorList>
    </citation>
    <scope>NUCLEOTIDE SEQUENCE</scope>
    <source>
        <strain evidence="2">CGMCC 1.12777</strain>
    </source>
</reference>
<protein>
    <recommendedName>
        <fullName evidence="1">Homeodomain phBC6A51-type domain-containing protein</fullName>
    </recommendedName>
</protein>
<dbReference type="EMBL" id="BMFV01000025">
    <property type="protein sequence ID" value="GGH85162.1"/>
    <property type="molecule type" value="Genomic_DNA"/>
</dbReference>
<evidence type="ECO:0000259" key="1">
    <source>
        <dbReference type="Pfam" id="PF13022"/>
    </source>
</evidence>
<feature type="domain" description="Homeodomain phBC6A51-type" evidence="1">
    <location>
        <begin position="4"/>
        <end position="113"/>
    </location>
</feature>
<reference evidence="2" key="1">
    <citation type="journal article" date="2014" name="Int. J. Syst. Evol. Microbiol.">
        <title>Complete genome sequence of Corynebacterium casei LMG S-19264T (=DSM 44701T), isolated from a smear-ripened cheese.</title>
        <authorList>
            <consortium name="US DOE Joint Genome Institute (JGI-PGF)"/>
            <person name="Walter F."/>
            <person name="Albersmeier A."/>
            <person name="Kalinowski J."/>
            <person name="Ruckert C."/>
        </authorList>
    </citation>
    <scope>NUCLEOTIDE SEQUENCE</scope>
    <source>
        <strain evidence="2">CGMCC 1.12777</strain>
    </source>
</reference>
<gene>
    <name evidence="2" type="ORF">GCM10007096_29910</name>
</gene>
<dbReference type="AlphaFoldDB" id="A0A8J3EN02"/>
<accession>A0A8J3EN02</accession>
<keyword evidence="3" id="KW-1185">Reference proteome</keyword>
<name>A0A8J3EN02_9BACL</name>
<comment type="caution">
    <text evidence="2">The sequence shown here is derived from an EMBL/GenBank/DDBJ whole genome shotgun (WGS) entry which is preliminary data.</text>
</comment>
<dbReference type="Gene3D" id="1.10.10.60">
    <property type="entry name" value="Homeodomain-like"/>
    <property type="match status" value="1"/>
</dbReference>
<dbReference type="Proteomes" id="UP000656813">
    <property type="component" value="Unassembled WGS sequence"/>
</dbReference>
<proteinExistence type="predicted"/>
<dbReference type="InterPro" id="IPR024978">
    <property type="entry name" value="Homeodomain_phBC6A51-type"/>
</dbReference>
<organism evidence="2 3">
    <name type="scientific">Pullulanibacillus pueri</name>
    <dbReference type="NCBI Taxonomy" id="1437324"/>
    <lineage>
        <taxon>Bacteria</taxon>
        <taxon>Bacillati</taxon>
        <taxon>Bacillota</taxon>
        <taxon>Bacilli</taxon>
        <taxon>Bacillales</taxon>
        <taxon>Sporolactobacillaceae</taxon>
        <taxon>Pullulanibacillus</taxon>
    </lineage>
</organism>
<evidence type="ECO:0000313" key="3">
    <source>
        <dbReference type="Proteomes" id="UP000656813"/>
    </source>
</evidence>
<dbReference type="SUPFAM" id="SSF46689">
    <property type="entry name" value="Homeodomain-like"/>
    <property type="match status" value="1"/>
</dbReference>
<sequence>MKKLDETQQRAIELLLERKIKRREYQDIADELGVHRNTLLSWRKDPLFQAEYKRAVVTNSHDRLDELVTAMLDNAISEGNAAMAKLVLQMNGMLTDKLEVENKGADNTQTSDIDAMKAEIARMRAARNTL</sequence>
<dbReference type="RefSeq" id="WP_188498191.1">
    <property type="nucleotide sequence ID" value="NZ_BMFV01000025.1"/>
</dbReference>
<dbReference type="Pfam" id="PF13022">
    <property type="entry name" value="HTH_Tnp_1_2"/>
    <property type="match status" value="1"/>
</dbReference>